<evidence type="ECO:0000256" key="1">
    <source>
        <dbReference type="SAM" id="Phobius"/>
    </source>
</evidence>
<sequence>MVRNEQRKLSATYFNGAALAVMGVGGFTLIVAIAQSAQPAPAAFVVVVSCMWARASLHWPARRLLKGLEE</sequence>
<keyword evidence="1" id="KW-0812">Transmembrane</keyword>
<evidence type="ECO:0000313" key="3">
    <source>
        <dbReference type="Proteomes" id="UP000033519"/>
    </source>
</evidence>
<reference evidence="2 3" key="1">
    <citation type="submission" date="2015-03" db="EMBL/GenBank/DDBJ databases">
        <authorList>
            <person name="Lepp D."/>
            <person name="Hassan Y.I."/>
            <person name="Li X.-Z."/>
            <person name="Zhou T."/>
        </authorList>
    </citation>
    <scope>NUCLEOTIDE SEQUENCE [LARGE SCALE GENOMIC DNA]</scope>
    <source>
        <strain evidence="2 3">Cr7-05</strain>
    </source>
</reference>
<proteinExistence type="predicted"/>
<keyword evidence="3" id="KW-1185">Reference proteome</keyword>
<gene>
    <name evidence="2" type="ORF">WH91_18320</name>
</gene>
<keyword evidence="1" id="KW-0472">Membrane</keyword>
<organism evidence="2 3">
    <name type="scientific">Devosia psychrophila</name>
    <dbReference type="NCBI Taxonomy" id="728005"/>
    <lineage>
        <taxon>Bacteria</taxon>
        <taxon>Pseudomonadati</taxon>
        <taxon>Pseudomonadota</taxon>
        <taxon>Alphaproteobacteria</taxon>
        <taxon>Hyphomicrobiales</taxon>
        <taxon>Devosiaceae</taxon>
        <taxon>Devosia</taxon>
    </lineage>
</organism>
<feature type="transmembrane region" description="Helical" evidence="1">
    <location>
        <begin position="40"/>
        <end position="57"/>
    </location>
</feature>
<dbReference type="EMBL" id="LAPV01000159">
    <property type="protein sequence ID" value="KKC31711.1"/>
    <property type="molecule type" value="Genomic_DNA"/>
</dbReference>
<comment type="caution">
    <text evidence="2">The sequence shown here is derived from an EMBL/GenBank/DDBJ whole genome shotgun (WGS) entry which is preliminary data.</text>
</comment>
<keyword evidence="1" id="KW-1133">Transmembrane helix</keyword>
<accession>A0ABR5DUK5</accession>
<evidence type="ECO:0000313" key="2">
    <source>
        <dbReference type="EMBL" id="KKC31711.1"/>
    </source>
</evidence>
<name>A0ABR5DUK5_9HYPH</name>
<protein>
    <submittedName>
        <fullName evidence="2">Uncharacterized protein</fullName>
    </submittedName>
</protein>
<dbReference type="Proteomes" id="UP000033519">
    <property type="component" value="Unassembled WGS sequence"/>
</dbReference>
<feature type="transmembrane region" description="Helical" evidence="1">
    <location>
        <begin position="12"/>
        <end position="34"/>
    </location>
</feature>